<name>A0ABT8AUF3_9HYPH</name>
<evidence type="ECO:0000313" key="2">
    <source>
        <dbReference type="Proteomes" id="UP001244297"/>
    </source>
</evidence>
<accession>A0ABT8AUF3</accession>
<reference evidence="2" key="1">
    <citation type="journal article" date="2019" name="Int. J. Syst. Evol. Microbiol.">
        <title>The Global Catalogue of Microorganisms (GCM) 10K type strain sequencing project: providing services to taxonomists for standard genome sequencing and annotation.</title>
        <authorList>
            <consortium name="The Broad Institute Genomics Platform"/>
            <consortium name="The Broad Institute Genome Sequencing Center for Infectious Disease"/>
            <person name="Wu L."/>
            <person name="Ma J."/>
        </authorList>
    </citation>
    <scope>NUCLEOTIDE SEQUENCE [LARGE SCALE GENOMIC DNA]</scope>
    <source>
        <strain evidence="2">CECT 7806</strain>
    </source>
</reference>
<sequence length="61" mass="6680">MAVVENALVEAVQALRACGYIVEPWSNDYPLWLVDGETFTDGGIVMLALRLGLMDGPEQLQ</sequence>
<comment type="caution">
    <text evidence="1">The sequence shown here is derived from an EMBL/GenBank/DDBJ whole genome shotgun (WGS) entry which is preliminary data.</text>
</comment>
<evidence type="ECO:0000313" key="1">
    <source>
        <dbReference type="EMBL" id="MDN3572969.1"/>
    </source>
</evidence>
<dbReference type="RefSeq" id="WP_238292981.1">
    <property type="nucleotide sequence ID" value="NZ_BPQS01000062.1"/>
</dbReference>
<proteinExistence type="predicted"/>
<protein>
    <submittedName>
        <fullName evidence="1">Uncharacterized protein</fullName>
    </submittedName>
</protein>
<gene>
    <name evidence="1" type="ORF">QWZ18_20355</name>
</gene>
<dbReference type="Proteomes" id="UP001244297">
    <property type="component" value="Unassembled WGS sequence"/>
</dbReference>
<keyword evidence="2" id="KW-1185">Reference proteome</keyword>
<organism evidence="1 2">
    <name type="scientific">Methylobacterium longum</name>
    <dbReference type="NCBI Taxonomy" id="767694"/>
    <lineage>
        <taxon>Bacteria</taxon>
        <taxon>Pseudomonadati</taxon>
        <taxon>Pseudomonadota</taxon>
        <taxon>Alphaproteobacteria</taxon>
        <taxon>Hyphomicrobiales</taxon>
        <taxon>Methylobacteriaceae</taxon>
        <taxon>Methylobacterium</taxon>
    </lineage>
</organism>
<dbReference type="EMBL" id="JAUFPT010000063">
    <property type="protein sequence ID" value="MDN3572969.1"/>
    <property type="molecule type" value="Genomic_DNA"/>
</dbReference>